<protein>
    <submittedName>
        <fullName evidence="2">Uncharacterized protein</fullName>
    </submittedName>
</protein>
<feature type="compositionally biased region" description="Basic and acidic residues" evidence="1">
    <location>
        <begin position="43"/>
        <end position="58"/>
    </location>
</feature>
<feature type="compositionally biased region" description="Low complexity" evidence="1">
    <location>
        <begin position="122"/>
        <end position="137"/>
    </location>
</feature>
<evidence type="ECO:0000313" key="2">
    <source>
        <dbReference type="EMBL" id="KNF04136.1"/>
    </source>
</evidence>
<feature type="region of interest" description="Disordered" evidence="1">
    <location>
        <begin position="253"/>
        <end position="285"/>
    </location>
</feature>
<feature type="region of interest" description="Disordered" evidence="1">
    <location>
        <begin position="100"/>
        <end position="150"/>
    </location>
</feature>
<dbReference type="OrthoDB" id="2499492at2759"/>
<organism evidence="2 3">
    <name type="scientific">Puccinia striiformis f. sp. tritici PST-78</name>
    <dbReference type="NCBI Taxonomy" id="1165861"/>
    <lineage>
        <taxon>Eukaryota</taxon>
        <taxon>Fungi</taxon>
        <taxon>Dikarya</taxon>
        <taxon>Basidiomycota</taxon>
        <taxon>Pucciniomycotina</taxon>
        <taxon>Pucciniomycetes</taxon>
        <taxon>Pucciniales</taxon>
        <taxon>Pucciniaceae</taxon>
        <taxon>Puccinia</taxon>
    </lineage>
</organism>
<accession>A0A0L0VXZ7</accession>
<gene>
    <name evidence="2" type="ORF">PSTG_02840</name>
</gene>
<name>A0A0L0VXZ7_9BASI</name>
<dbReference type="AlphaFoldDB" id="A0A0L0VXZ7"/>
<dbReference type="EMBL" id="AJIL01000014">
    <property type="protein sequence ID" value="KNF04136.1"/>
    <property type="molecule type" value="Genomic_DNA"/>
</dbReference>
<dbReference type="Proteomes" id="UP000054564">
    <property type="component" value="Unassembled WGS sequence"/>
</dbReference>
<proteinExistence type="predicted"/>
<evidence type="ECO:0000313" key="3">
    <source>
        <dbReference type="Proteomes" id="UP000054564"/>
    </source>
</evidence>
<keyword evidence="3" id="KW-1185">Reference proteome</keyword>
<comment type="caution">
    <text evidence="2">The sequence shown here is derived from an EMBL/GenBank/DDBJ whole genome shotgun (WGS) entry which is preliminary data.</text>
</comment>
<reference evidence="3" key="1">
    <citation type="submission" date="2014-03" db="EMBL/GenBank/DDBJ databases">
        <title>The Genome Sequence of Puccinia striiformis f. sp. tritici PST-78.</title>
        <authorList>
            <consortium name="The Broad Institute Genome Sequencing Platform"/>
            <person name="Cuomo C."/>
            <person name="Hulbert S."/>
            <person name="Chen X."/>
            <person name="Walker B."/>
            <person name="Young S.K."/>
            <person name="Zeng Q."/>
            <person name="Gargeya S."/>
            <person name="Fitzgerald M."/>
            <person name="Haas B."/>
            <person name="Abouelleil A."/>
            <person name="Alvarado L."/>
            <person name="Arachchi H.M."/>
            <person name="Berlin A.M."/>
            <person name="Chapman S.B."/>
            <person name="Goldberg J."/>
            <person name="Griggs A."/>
            <person name="Gujja S."/>
            <person name="Hansen M."/>
            <person name="Howarth C."/>
            <person name="Imamovic A."/>
            <person name="Larimer J."/>
            <person name="McCowan C."/>
            <person name="Montmayeur A."/>
            <person name="Murphy C."/>
            <person name="Neiman D."/>
            <person name="Pearson M."/>
            <person name="Priest M."/>
            <person name="Roberts A."/>
            <person name="Saif S."/>
            <person name="Shea T."/>
            <person name="Sisk P."/>
            <person name="Sykes S."/>
            <person name="Wortman J."/>
            <person name="Nusbaum C."/>
            <person name="Birren B."/>
        </authorList>
    </citation>
    <scope>NUCLEOTIDE SEQUENCE [LARGE SCALE GENOMIC DNA]</scope>
    <source>
        <strain evidence="3">race PST-78</strain>
    </source>
</reference>
<evidence type="ECO:0000256" key="1">
    <source>
        <dbReference type="SAM" id="MobiDB-lite"/>
    </source>
</evidence>
<sequence>MVSRLKNLFTKSKSDEPKFSRKLDALLCRGSQTLSSQSISSKKTKDLRPSCSRGDPDSKINVNSRRVQIRISVTQQNRYPSVLCSPDDSPEGAARLEQTLPLLSKNPDEESENREALDAPRSLSPLACSPDSSSLDSHSSDSHYFENVTSQHSAGSSEILEIRDAAVRIKFREAYFPPSSNGVTQNTRAKLSRNLMNALSSHEIEWAAMVELEKADHTGILRGLSSRQIRWLVREGRCKTWLVGKLGPLMEQEKGEAQDVPSLDGVELTDGPAEDGDVPRMRKYA</sequence>
<feature type="region of interest" description="Disordered" evidence="1">
    <location>
        <begin position="34"/>
        <end position="61"/>
    </location>
</feature>